<sequence length="307" mass="34110">MLIPIITEKSLKDAKAGRYTFRFPKNTTKYEVKAIVEKTFGVHVTSVKTMSQKGGTKTTMMRKKKTVKPSKKAIVTLKDKVKKKSGRSKGKLTVRHQGGREKRFFREIDFKRNKKDVWGRVEAIEYDPNRNADIALILYEDGERRYIISPVGLKLGAKIIASEVAAIESGNALPLGKIPVGTAVHNVEIRPGKGGQMVKSAGSAAVIQGREANFVLLRLPSSEIRRFLSECWATIGQIGKAEIRHERIGSAGRKRHMGIKPTVRGVAMHPKSHPHGGGEGRSHETREKNKYSNKLIVTHRKKGPHVG</sequence>
<dbReference type="SUPFAM" id="SSF54189">
    <property type="entry name" value="Ribosomal proteins S24e, L23 and L15e"/>
    <property type="match status" value="1"/>
</dbReference>
<dbReference type="FunFam" id="2.30.30.30:FF:000001">
    <property type="entry name" value="50S ribosomal protein L2"/>
    <property type="match status" value="1"/>
</dbReference>
<evidence type="ECO:0000259" key="7">
    <source>
        <dbReference type="SMART" id="SM01382"/>
    </source>
</evidence>
<dbReference type="EMBL" id="LBTR01000008">
    <property type="protein sequence ID" value="KKQ45882.1"/>
    <property type="molecule type" value="Genomic_DNA"/>
</dbReference>
<dbReference type="Gene3D" id="2.40.50.140">
    <property type="entry name" value="Nucleic acid-binding proteins"/>
    <property type="match status" value="1"/>
</dbReference>
<dbReference type="Gene3D" id="2.30.30.30">
    <property type="match status" value="1"/>
</dbReference>
<comment type="caution">
    <text evidence="9">The sequence shown here is derived from an EMBL/GenBank/DDBJ whole genome shotgun (WGS) entry which is preliminary data.</text>
</comment>
<dbReference type="InterPro" id="IPR014722">
    <property type="entry name" value="Rib_uL2_dom2"/>
</dbReference>
<dbReference type="InterPro" id="IPR012340">
    <property type="entry name" value="NA-bd_OB-fold"/>
</dbReference>
<evidence type="ECO:0000256" key="3">
    <source>
        <dbReference type="ARBA" id="ARBA00023274"/>
    </source>
</evidence>
<dbReference type="GO" id="GO:0003735">
    <property type="term" value="F:structural constituent of ribosome"/>
    <property type="evidence" value="ECO:0007669"/>
    <property type="project" value="InterPro"/>
</dbReference>
<dbReference type="PATRIC" id="fig|1618546.3.peg.278"/>
<feature type="domain" description="Large ribosomal subunit protein uL2 C-terminal" evidence="7">
    <location>
        <begin position="167"/>
        <end position="295"/>
    </location>
</feature>
<dbReference type="SUPFAM" id="SSF50104">
    <property type="entry name" value="Translation proteins SH3-like domain"/>
    <property type="match status" value="1"/>
</dbReference>
<name>A0A0G0HUB9_9BACT</name>
<accession>A0A0G0HUB9</accession>
<dbReference type="Pfam" id="PF03947">
    <property type="entry name" value="Ribosomal_L2_C"/>
    <property type="match status" value="1"/>
</dbReference>
<evidence type="ECO:0000313" key="10">
    <source>
        <dbReference type="Proteomes" id="UP000034603"/>
    </source>
</evidence>
<feature type="compositionally biased region" description="Basic residues" evidence="6">
    <location>
        <begin position="297"/>
        <end position="307"/>
    </location>
</feature>
<dbReference type="SUPFAM" id="SSF50249">
    <property type="entry name" value="Nucleic acid-binding proteins"/>
    <property type="match status" value="1"/>
</dbReference>
<dbReference type="GO" id="GO:0015934">
    <property type="term" value="C:large ribosomal subunit"/>
    <property type="evidence" value="ECO:0007669"/>
    <property type="project" value="InterPro"/>
</dbReference>
<evidence type="ECO:0000259" key="8">
    <source>
        <dbReference type="SMART" id="SM01383"/>
    </source>
</evidence>
<dbReference type="InterPro" id="IPR012677">
    <property type="entry name" value="Nucleotide-bd_a/b_plait_sf"/>
</dbReference>
<reference evidence="9 10" key="1">
    <citation type="journal article" date="2015" name="Nature">
        <title>rRNA introns, odd ribosomes, and small enigmatic genomes across a large radiation of phyla.</title>
        <authorList>
            <person name="Brown C.T."/>
            <person name="Hug L.A."/>
            <person name="Thomas B.C."/>
            <person name="Sharon I."/>
            <person name="Castelle C.J."/>
            <person name="Singh A."/>
            <person name="Wilkins M.J."/>
            <person name="Williams K.H."/>
            <person name="Banfield J.F."/>
        </authorList>
    </citation>
    <scope>NUCLEOTIDE SEQUENCE [LARGE SCALE GENOMIC DNA]</scope>
</reference>
<keyword evidence="2 9" id="KW-0689">Ribosomal protein</keyword>
<protein>
    <recommendedName>
        <fullName evidence="4">50S ribosomal protein L2</fullName>
    </recommendedName>
    <alternativeName>
        <fullName evidence="5">50S ribosomal protein L23</fullName>
    </alternativeName>
</protein>
<dbReference type="InterPro" id="IPR014726">
    <property type="entry name" value="Ribosomal_uL2_dom3"/>
</dbReference>
<dbReference type="InterPro" id="IPR022669">
    <property type="entry name" value="Ribosomal_uL2_C"/>
</dbReference>
<evidence type="ECO:0000256" key="2">
    <source>
        <dbReference type="ARBA" id="ARBA00022980"/>
    </source>
</evidence>
<dbReference type="Gene3D" id="4.10.950.10">
    <property type="entry name" value="Ribosomal protein L2, domain 3"/>
    <property type="match status" value="1"/>
</dbReference>
<evidence type="ECO:0000256" key="6">
    <source>
        <dbReference type="SAM" id="MobiDB-lite"/>
    </source>
</evidence>
<feature type="domain" description="Large ribosomal subunit protein uL2 RNA-binding" evidence="8">
    <location>
        <begin position="86"/>
        <end position="161"/>
    </location>
</feature>
<dbReference type="AlphaFoldDB" id="A0A0G0HUB9"/>
<dbReference type="GO" id="GO:0016740">
    <property type="term" value="F:transferase activity"/>
    <property type="evidence" value="ECO:0007669"/>
    <property type="project" value="InterPro"/>
</dbReference>
<evidence type="ECO:0000256" key="5">
    <source>
        <dbReference type="ARBA" id="ARBA00035481"/>
    </source>
</evidence>
<evidence type="ECO:0000313" key="9">
    <source>
        <dbReference type="EMBL" id="KKQ45882.1"/>
    </source>
</evidence>
<dbReference type="PANTHER" id="PTHR13691">
    <property type="entry name" value="RIBOSOMAL PROTEIN L2"/>
    <property type="match status" value="1"/>
</dbReference>
<dbReference type="InterPro" id="IPR008991">
    <property type="entry name" value="Translation_prot_SH3-like_sf"/>
</dbReference>
<proteinExistence type="inferred from homology"/>
<feature type="region of interest" description="Disordered" evidence="6">
    <location>
        <begin position="266"/>
        <end position="307"/>
    </location>
</feature>
<dbReference type="InterPro" id="IPR012678">
    <property type="entry name" value="Ribosomal_uL23/eL15/eS24_sf"/>
</dbReference>
<evidence type="ECO:0000256" key="1">
    <source>
        <dbReference type="ARBA" id="ARBA00005636"/>
    </source>
</evidence>
<dbReference type="InterPro" id="IPR022666">
    <property type="entry name" value="Ribosomal_uL2_RNA-bd_dom"/>
</dbReference>
<keyword evidence="3" id="KW-0687">Ribonucleoprotein</keyword>
<dbReference type="PANTHER" id="PTHR13691:SF5">
    <property type="entry name" value="LARGE RIBOSOMAL SUBUNIT PROTEIN UL2M"/>
    <property type="match status" value="1"/>
</dbReference>
<dbReference type="GO" id="GO:0002181">
    <property type="term" value="P:cytoplasmic translation"/>
    <property type="evidence" value="ECO:0007669"/>
    <property type="project" value="TreeGrafter"/>
</dbReference>
<dbReference type="SMART" id="SM01383">
    <property type="entry name" value="Ribosomal_L2"/>
    <property type="match status" value="1"/>
</dbReference>
<dbReference type="NCBIfam" id="TIGR01171">
    <property type="entry name" value="rplB_bact"/>
    <property type="match status" value="1"/>
</dbReference>
<dbReference type="InterPro" id="IPR002171">
    <property type="entry name" value="Ribosomal_uL2"/>
</dbReference>
<feature type="compositionally biased region" description="Basic and acidic residues" evidence="6">
    <location>
        <begin position="276"/>
        <end position="290"/>
    </location>
</feature>
<organism evidence="9 10">
    <name type="scientific">Candidatus Woesebacteria bacterium GW2011_GWA1_37_8</name>
    <dbReference type="NCBI Taxonomy" id="1618546"/>
    <lineage>
        <taxon>Bacteria</taxon>
        <taxon>Candidatus Woeseibacteriota</taxon>
    </lineage>
</organism>
<gene>
    <name evidence="9" type="ORF">US62_C0008G0036</name>
</gene>
<comment type="similarity">
    <text evidence="1">Belongs to the universal ribosomal protein uL2 family.</text>
</comment>
<dbReference type="Gene3D" id="3.30.70.330">
    <property type="match status" value="1"/>
</dbReference>
<dbReference type="SMART" id="SM01382">
    <property type="entry name" value="Ribosomal_L2_C"/>
    <property type="match status" value="1"/>
</dbReference>
<dbReference type="Pfam" id="PF00181">
    <property type="entry name" value="Ribosomal_L2_N"/>
    <property type="match status" value="1"/>
</dbReference>
<dbReference type="GO" id="GO:0003723">
    <property type="term" value="F:RNA binding"/>
    <property type="evidence" value="ECO:0007669"/>
    <property type="project" value="InterPro"/>
</dbReference>
<dbReference type="Proteomes" id="UP000034603">
    <property type="component" value="Unassembled WGS sequence"/>
</dbReference>
<evidence type="ECO:0000256" key="4">
    <source>
        <dbReference type="ARBA" id="ARBA00035459"/>
    </source>
</evidence>
<dbReference type="InterPro" id="IPR005880">
    <property type="entry name" value="Ribosomal_uL2_bac/org-type"/>
</dbReference>